<sequence length="578" mass="63863">MKKTLLFLFIVFGINAFGQERLTLKVDYELGGEPPKQWTTVQGYTPTCYQFLNLDVAVKRGYNYSKDKPQVMYRLTIKNNAPTAMWISLRWSFEGSGGAKTVESGQSVSFESLQTLESHPSFELYNMRLKFSQADRDRYGVYAESNILKCGDTFQSILNEAKAKKEKNLKIAALRAEINSLGDNWEGLVQKKSAYESLNKLEGNNKYSSQISKIDEQLAELKKKETAKNAKIKSLKTEIAQLPNTSEGLTKKKNLYQELSKVDEANNYSNELSQVDEQLAKLQSAADKEQGTKTVSSTANNSSSDNNALGSDSGSSSKSTTNSSTRQTNSSISGTTAAKSESSSSGQSGSTTSASQQKSAQELEQARRQAAYDAQMAKVKQQEAQMEQTSKQIAKFSNTYAPAVVEGVQSGVITHFGGTLDLYSSESEADSESTMFMLYGVGLGIADAVNWDLAFGKLDEGFSEEMQSSFAWSTGLDVKVFKGLQAEPGKYWFKVYLGGEVGGYSSEYIVENWKNEITYNNDGFFYGGRATAVLFNLFMVRYAIGVENKTVSSYDSSVEDQEFELDYSKLGFGLLIHF</sequence>
<dbReference type="EMBL" id="RAPN01000004">
    <property type="protein sequence ID" value="RKD86465.1"/>
    <property type="molecule type" value="Genomic_DNA"/>
</dbReference>
<feature type="region of interest" description="Disordered" evidence="2">
    <location>
        <begin position="283"/>
        <end position="371"/>
    </location>
</feature>
<protein>
    <submittedName>
        <fullName evidence="3">Uncharacterized protein</fullName>
    </submittedName>
</protein>
<evidence type="ECO:0000313" key="3">
    <source>
        <dbReference type="EMBL" id="RKD86465.1"/>
    </source>
</evidence>
<gene>
    <name evidence="3" type="ORF">BC643_4158</name>
</gene>
<accession>A0A419VWE0</accession>
<feature type="coiled-coil region" evidence="1">
    <location>
        <begin position="164"/>
        <end position="238"/>
    </location>
</feature>
<feature type="coiled-coil region" evidence="1">
    <location>
        <begin position="372"/>
        <end position="399"/>
    </location>
</feature>
<feature type="compositionally biased region" description="Low complexity" evidence="2">
    <location>
        <begin position="292"/>
        <end position="371"/>
    </location>
</feature>
<dbReference type="Proteomes" id="UP000283387">
    <property type="component" value="Unassembled WGS sequence"/>
</dbReference>
<organism evidence="3 4">
    <name type="scientific">Mangrovibacterium diazotrophicum</name>
    <dbReference type="NCBI Taxonomy" id="1261403"/>
    <lineage>
        <taxon>Bacteria</taxon>
        <taxon>Pseudomonadati</taxon>
        <taxon>Bacteroidota</taxon>
        <taxon>Bacteroidia</taxon>
        <taxon>Marinilabiliales</taxon>
        <taxon>Prolixibacteraceae</taxon>
        <taxon>Mangrovibacterium</taxon>
    </lineage>
</organism>
<evidence type="ECO:0000256" key="2">
    <source>
        <dbReference type="SAM" id="MobiDB-lite"/>
    </source>
</evidence>
<dbReference type="AlphaFoldDB" id="A0A419VWE0"/>
<name>A0A419VWE0_9BACT</name>
<keyword evidence="1" id="KW-0175">Coiled coil</keyword>
<keyword evidence="4" id="KW-1185">Reference proteome</keyword>
<dbReference type="RefSeq" id="WP_120275161.1">
    <property type="nucleotide sequence ID" value="NZ_RAPN01000004.1"/>
</dbReference>
<evidence type="ECO:0000256" key="1">
    <source>
        <dbReference type="SAM" id="Coils"/>
    </source>
</evidence>
<evidence type="ECO:0000313" key="4">
    <source>
        <dbReference type="Proteomes" id="UP000283387"/>
    </source>
</evidence>
<proteinExistence type="predicted"/>
<comment type="caution">
    <text evidence="3">The sequence shown here is derived from an EMBL/GenBank/DDBJ whole genome shotgun (WGS) entry which is preliminary data.</text>
</comment>
<reference evidence="3 4" key="1">
    <citation type="submission" date="2018-09" db="EMBL/GenBank/DDBJ databases">
        <title>Genomic Encyclopedia of Archaeal and Bacterial Type Strains, Phase II (KMG-II): from individual species to whole genera.</title>
        <authorList>
            <person name="Goeker M."/>
        </authorList>
    </citation>
    <scope>NUCLEOTIDE SEQUENCE [LARGE SCALE GENOMIC DNA]</scope>
    <source>
        <strain evidence="3 4">DSM 27148</strain>
    </source>
</reference>